<dbReference type="InterPro" id="IPR008978">
    <property type="entry name" value="HSP20-like_chaperone"/>
</dbReference>
<feature type="domain" description="SHSP" evidence="4">
    <location>
        <begin position="39"/>
        <end position="150"/>
    </location>
</feature>
<dbReference type="Proteomes" id="UP000070444">
    <property type="component" value="Unassembled WGS sequence"/>
</dbReference>
<evidence type="ECO:0000259" key="4">
    <source>
        <dbReference type="PROSITE" id="PS01031"/>
    </source>
</evidence>
<dbReference type="Pfam" id="PF00011">
    <property type="entry name" value="HSP20"/>
    <property type="match status" value="1"/>
</dbReference>
<dbReference type="InterPro" id="IPR031107">
    <property type="entry name" value="Small_HSP"/>
</dbReference>
<name>A0A137PGC8_CONC2</name>
<gene>
    <name evidence="5" type="ORF">CONCODRAFT_77049</name>
</gene>
<protein>
    <submittedName>
        <fullName evidence="5">HSP20-like chaperone</fullName>
    </submittedName>
</protein>
<proteinExistence type="inferred from homology"/>
<accession>A0A137PGC8</accession>
<evidence type="ECO:0000313" key="6">
    <source>
        <dbReference type="Proteomes" id="UP000070444"/>
    </source>
</evidence>
<evidence type="ECO:0000256" key="1">
    <source>
        <dbReference type="ARBA" id="ARBA00023016"/>
    </source>
</evidence>
<dbReference type="PANTHER" id="PTHR11527">
    <property type="entry name" value="HEAT-SHOCK PROTEIN 20 FAMILY MEMBER"/>
    <property type="match status" value="1"/>
</dbReference>
<dbReference type="EMBL" id="KQ964428">
    <property type="protein sequence ID" value="KXN74038.1"/>
    <property type="molecule type" value="Genomic_DNA"/>
</dbReference>
<evidence type="ECO:0000313" key="5">
    <source>
        <dbReference type="EMBL" id="KXN74038.1"/>
    </source>
</evidence>
<dbReference type="SUPFAM" id="SSF49764">
    <property type="entry name" value="HSP20-like chaperones"/>
    <property type="match status" value="1"/>
</dbReference>
<dbReference type="Gene3D" id="2.60.40.790">
    <property type="match status" value="1"/>
</dbReference>
<comment type="similarity">
    <text evidence="2 3">Belongs to the small heat shock protein (HSP20) family.</text>
</comment>
<sequence length="150" mass="17224">MSLQRFFNNSFFDNDKSLDRFIGHDLDRFFNNGGFGNLSSFGNFGPRVDVYENENETVIHAELPGFKSEDVILDINGDVLQISGESKRDNQYEENQVKISERSFGKFTRSIQLKKDSDCDNINAKFNNGILEVTVPRKSTNTQSRRIQIE</sequence>
<dbReference type="STRING" id="796925.A0A137PGC8"/>
<dbReference type="OrthoDB" id="1431247at2759"/>
<keyword evidence="6" id="KW-1185">Reference proteome</keyword>
<organism evidence="5 6">
    <name type="scientific">Conidiobolus coronatus (strain ATCC 28846 / CBS 209.66 / NRRL 28638)</name>
    <name type="common">Delacroixia coronata</name>
    <dbReference type="NCBI Taxonomy" id="796925"/>
    <lineage>
        <taxon>Eukaryota</taxon>
        <taxon>Fungi</taxon>
        <taxon>Fungi incertae sedis</taxon>
        <taxon>Zoopagomycota</taxon>
        <taxon>Entomophthoromycotina</taxon>
        <taxon>Entomophthoromycetes</taxon>
        <taxon>Entomophthorales</taxon>
        <taxon>Ancylistaceae</taxon>
        <taxon>Conidiobolus</taxon>
    </lineage>
</organism>
<dbReference type="AlphaFoldDB" id="A0A137PGC8"/>
<dbReference type="OMA" id="WREPFVD"/>
<dbReference type="PROSITE" id="PS01031">
    <property type="entry name" value="SHSP"/>
    <property type="match status" value="1"/>
</dbReference>
<reference evidence="5 6" key="1">
    <citation type="journal article" date="2015" name="Genome Biol. Evol.">
        <title>Phylogenomic analyses indicate that early fungi evolved digesting cell walls of algal ancestors of land plants.</title>
        <authorList>
            <person name="Chang Y."/>
            <person name="Wang S."/>
            <person name="Sekimoto S."/>
            <person name="Aerts A.L."/>
            <person name="Choi C."/>
            <person name="Clum A."/>
            <person name="LaButti K.M."/>
            <person name="Lindquist E.A."/>
            <person name="Yee Ngan C."/>
            <person name="Ohm R.A."/>
            <person name="Salamov A.A."/>
            <person name="Grigoriev I.V."/>
            <person name="Spatafora J.W."/>
            <person name="Berbee M.L."/>
        </authorList>
    </citation>
    <scope>NUCLEOTIDE SEQUENCE [LARGE SCALE GENOMIC DNA]</scope>
    <source>
        <strain evidence="5 6">NRRL 28638</strain>
    </source>
</reference>
<keyword evidence="1" id="KW-0346">Stress response</keyword>
<evidence type="ECO:0000256" key="2">
    <source>
        <dbReference type="PROSITE-ProRule" id="PRU00285"/>
    </source>
</evidence>
<evidence type="ECO:0000256" key="3">
    <source>
        <dbReference type="RuleBase" id="RU003616"/>
    </source>
</evidence>
<dbReference type="CDD" id="cd06464">
    <property type="entry name" value="ACD_sHsps-like"/>
    <property type="match status" value="1"/>
</dbReference>
<dbReference type="InterPro" id="IPR002068">
    <property type="entry name" value="A-crystallin/Hsp20_dom"/>
</dbReference>